<proteinExistence type="predicted"/>
<dbReference type="PANTHER" id="PTHR35525:SF3">
    <property type="entry name" value="BLL6575 PROTEIN"/>
    <property type="match status" value="1"/>
</dbReference>
<protein>
    <submittedName>
        <fullName evidence="2">CGNR zinc finger domain-containing protein</fullName>
    </submittedName>
</protein>
<dbReference type="AlphaFoldDB" id="A0AA49JBY3"/>
<gene>
    <name evidence="2" type="ORF">K4G66_17295</name>
</gene>
<sequence length="208" mass="24707">MRKYERTIETLEMDGGWLCVDYVNTVRNRFEHPQHNYLTDYQSLIVWFLRKNLITKEEASRLRSYADKHLSEKENAYQRAIEIRETLYQVFRAIIHERAPNALAMEQLNSYLREAYDALKIEIDAPKVIREAWVKMPNLLQFPLNPIVKSAHDLLMSDLLHRLKECQNCGWLFLDKSKNGSRRWCNMQTCGSSTKAKRYYNKVKKSNS</sequence>
<dbReference type="InterPro" id="IPR021005">
    <property type="entry name" value="Znf_CGNR"/>
</dbReference>
<dbReference type="InterPro" id="IPR023286">
    <property type="entry name" value="ABATE_dom_sf"/>
</dbReference>
<dbReference type="Pfam" id="PF07336">
    <property type="entry name" value="ABATE"/>
    <property type="match status" value="1"/>
</dbReference>
<evidence type="ECO:0000259" key="1">
    <source>
        <dbReference type="Pfam" id="PF11706"/>
    </source>
</evidence>
<evidence type="ECO:0000313" key="2">
    <source>
        <dbReference type="EMBL" id="WKN34136.1"/>
    </source>
</evidence>
<organism evidence="2">
    <name type="scientific">Roseihalotalea indica</name>
    <dbReference type="NCBI Taxonomy" id="2867963"/>
    <lineage>
        <taxon>Bacteria</taxon>
        <taxon>Pseudomonadati</taxon>
        <taxon>Bacteroidota</taxon>
        <taxon>Cytophagia</taxon>
        <taxon>Cytophagales</taxon>
        <taxon>Catalimonadaceae</taxon>
        <taxon>Roseihalotalea</taxon>
    </lineage>
</organism>
<reference evidence="2" key="1">
    <citation type="journal article" date="2023" name="Comput. Struct. Biotechnol. J.">
        <title>Discovery of a novel marine Bacteroidetes with a rich repertoire of carbohydrate-active enzymes.</title>
        <authorList>
            <person name="Chen B."/>
            <person name="Liu G."/>
            <person name="Chen Q."/>
            <person name="Wang H."/>
            <person name="Liu L."/>
            <person name="Tang K."/>
        </authorList>
    </citation>
    <scope>NUCLEOTIDE SEQUENCE</scope>
    <source>
        <strain evidence="2">TK19036</strain>
    </source>
</reference>
<dbReference type="Gene3D" id="1.10.3300.10">
    <property type="entry name" value="Jann2411-like domain"/>
    <property type="match status" value="1"/>
</dbReference>
<dbReference type="PANTHER" id="PTHR35525">
    <property type="entry name" value="BLL6575 PROTEIN"/>
    <property type="match status" value="1"/>
</dbReference>
<feature type="domain" description="Zinc finger CGNR" evidence="1">
    <location>
        <begin position="162"/>
        <end position="201"/>
    </location>
</feature>
<accession>A0AA49JBY3</accession>
<dbReference type="InterPro" id="IPR010852">
    <property type="entry name" value="ABATE"/>
</dbReference>
<dbReference type="EMBL" id="CP120682">
    <property type="protein sequence ID" value="WKN34136.1"/>
    <property type="molecule type" value="Genomic_DNA"/>
</dbReference>
<reference evidence="2" key="2">
    <citation type="journal article" date="2024" name="Antonie Van Leeuwenhoek">
        <title>Roseihalotalea indica gen. nov., sp. nov., a halophilic Bacteroidetes from mesopelagic Southwest Indian Ocean with higher carbohydrate metabolic potential.</title>
        <authorList>
            <person name="Chen B."/>
            <person name="Zhang M."/>
            <person name="Lin D."/>
            <person name="Ye J."/>
            <person name="Tang K."/>
        </authorList>
    </citation>
    <scope>NUCLEOTIDE SEQUENCE</scope>
    <source>
        <strain evidence="2">TK19036</strain>
    </source>
</reference>
<name>A0AA49JBY3_9BACT</name>
<dbReference type="SUPFAM" id="SSF160904">
    <property type="entry name" value="Jann2411-like"/>
    <property type="match status" value="1"/>
</dbReference>
<dbReference type="Pfam" id="PF11706">
    <property type="entry name" value="zf-CGNR"/>
    <property type="match status" value="1"/>
</dbReference>